<keyword evidence="1" id="KW-1133">Transmembrane helix</keyword>
<sequence length="286" mass="33264">MHISYRLVTTMLGYNANIRELDGINTIRLMERKRNRNDLQLQENQSYLLRNSLFRASLQEDARLGSLDTFRQHNSSQRYWEMESEGIPDRKNKASILSSEKTQTTDHNYPHPGKIELDDRFTLDNVQIKRLLTGRGNNADDNQDMELHTTDRYIRNTVYQTNQQLYNSGSHRSGDTLPQCIQFQMEQRQIIHPSTKTSIKQGITENEVGQCTGNSNSIDLAGTIVDLCQDDLQHQLLSQVMQQQYQQMELYCLRIQVMFVSLLQTIFLFVASSSLLLFSFYFTIFS</sequence>
<evidence type="ECO:0000313" key="3">
    <source>
        <dbReference type="Proteomes" id="UP000324800"/>
    </source>
</evidence>
<feature type="transmembrane region" description="Helical" evidence="1">
    <location>
        <begin position="257"/>
        <end position="284"/>
    </location>
</feature>
<organism evidence="2 3">
    <name type="scientific">Streblomastix strix</name>
    <dbReference type="NCBI Taxonomy" id="222440"/>
    <lineage>
        <taxon>Eukaryota</taxon>
        <taxon>Metamonada</taxon>
        <taxon>Preaxostyla</taxon>
        <taxon>Oxymonadida</taxon>
        <taxon>Streblomastigidae</taxon>
        <taxon>Streblomastix</taxon>
    </lineage>
</organism>
<accession>A0A5J4W3J7</accession>
<dbReference type="Proteomes" id="UP000324800">
    <property type="component" value="Unassembled WGS sequence"/>
</dbReference>
<dbReference type="AlphaFoldDB" id="A0A5J4W3J7"/>
<keyword evidence="1" id="KW-0812">Transmembrane</keyword>
<gene>
    <name evidence="2" type="ORF">EZS28_014982</name>
</gene>
<name>A0A5J4W3J7_9EUKA</name>
<proteinExistence type="predicted"/>
<evidence type="ECO:0008006" key="4">
    <source>
        <dbReference type="Google" id="ProtNLM"/>
    </source>
</evidence>
<evidence type="ECO:0000256" key="1">
    <source>
        <dbReference type="SAM" id="Phobius"/>
    </source>
</evidence>
<protein>
    <recommendedName>
        <fullName evidence="4">Transmembrane protein</fullName>
    </recommendedName>
</protein>
<evidence type="ECO:0000313" key="2">
    <source>
        <dbReference type="EMBL" id="KAA6389491.1"/>
    </source>
</evidence>
<keyword evidence="1" id="KW-0472">Membrane</keyword>
<reference evidence="2 3" key="1">
    <citation type="submission" date="2019-03" db="EMBL/GenBank/DDBJ databases">
        <title>Single cell metagenomics reveals metabolic interactions within the superorganism composed of flagellate Streblomastix strix and complex community of Bacteroidetes bacteria on its surface.</title>
        <authorList>
            <person name="Treitli S.C."/>
            <person name="Kolisko M."/>
            <person name="Husnik F."/>
            <person name="Keeling P."/>
            <person name="Hampl V."/>
        </authorList>
    </citation>
    <scope>NUCLEOTIDE SEQUENCE [LARGE SCALE GENOMIC DNA]</scope>
    <source>
        <strain evidence="2">ST1C</strain>
    </source>
</reference>
<dbReference type="EMBL" id="SNRW01003569">
    <property type="protein sequence ID" value="KAA6389491.1"/>
    <property type="molecule type" value="Genomic_DNA"/>
</dbReference>
<comment type="caution">
    <text evidence="2">The sequence shown here is derived from an EMBL/GenBank/DDBJ whole genome shotgun (WGS) entry which is preliminary data.</text>
</comment>